<name>A0A6C0EGP8_9ZZZZ</name>
<proteinExistence type="predicted"/>
<reference evidence="2" key="1">
    <citation type="journal article" date="2020" name="Nature">
        <title>Giant virus diversity and host interactions through global metagenomics.</title>
        <authorList>
            <person name="Schulz F."/>
            <person name="Roux S."/>
            <person name="Paez-Espino D."/>
            <person name="Jungbluth S."/>
            <person name="Walsh D.A."/>
            <person name="Denef V.J."/>
            <person name="McMahon K.D."/>
            <person name="Konstantinidis K.T."/>
            <person name="Eloe-Fadrosh E.A."/>
            <person name="Kyrpides N.C."/>
            <person name="Woyke T."/>
        </authorList>
    </citation>
    <scope>NUCLEOTIDE SEQUENCE</scope>
    <source>
        <strain evidence="2">GVMAG-M-3300023179-33</strain>
    </source>
</reference>
<accession>A0A6C0EGP8</accession>
<dbReference type="EMBL" id="MN739824">
    <property type="protein sequence ID" value="QHT27570.1"/>
    <property type="molecule type" value="Genomic_DNA"/>
</dbReference>
<keyword evidence="1" id="KW-0812">Transmembrane</keyword>
<dbReference type="AlphaFoldDB" id="A0A6C0EGP8"/>
<evidence type="ECO:0000313" key="2">
    <source>
        <dbReference type="EMBL" id="QHT27570.1"/>
    </source>
</evidence>
<keyword evidence="1" id="KW-1133">Transmembrane helix</keyword>
<sequence length="370" mass="41193">MSSNTTNTTNTTTQLLNNANMNSLIDGDSSTTANINNLQTIETQLQQNLEMGLAQGNLTESEINTTIDQINSIASMRMNLFNSLGSYNQFYQTNLKMANDTLYQQTQVLDILENKLNDNRKKIIALAENKNNNIRLAEINSYYSEKYKAQARFMKIVIILILPVLISAILVKRNLIPYKVFKYISVIIGVISFFFLVNQIYFFSTRNNMVYQESNVKFNTNNVTSTSFGDSSGNDVSGNDPWFISYNNPSSSSSSSVCQGSNCCSTGMTYNTGLNQCVESFQMLNPASTPTLNSLSSSSSNPLPVLGDINKTDSPLISKDLDYNNYKNTTNKNSNNKSSWDNIMSSLDQLISNKKADYTMGMNSLSSYNS</sequence>
<protein>
    <submittedName>
        <fullName evidence="2">Uncharacterized protein</fullName>
    </submittedName>
</protein>
<organism evidence="2">
    <name type="scientific">viral metagenome</name>
    <dbReference type="NCBI Taxonomy" id="1070528"/>
    <lineage>
        <taxon>unclassified sequences</taxon>
        <taxon>metagenomes</taxon>
        <taxon>organismal metagenomes</taxon>
    </lineage>
</organism>
<evidence type="ECO:0000256" key="1">
    <source>
        <dbReference type="SAM" id="Phobius"/>
    </source>
</evidence>
<feature type="transmembrane region" description="Helical" evidence="1">
    <location>
        <begin position="183"/>
        <end position="203"/>
    </location>
</feature>
<feature type="transmembrane region" description="Helical" evidence="1">
    <location>
        <begin position="153"/>
        <end position="171"/>
    </location>
</feature>
<keyword evidence="1" id="KW-0472">Membrane</keyword>